<dbReference type="RefSeq" id="WP_134243813.1">
    <property type="nucleotide sequence ID" value="NZ_SNTY01000014.1"/>
</dbReference>
<dbReference type="InterPro" id="IPR001830">
    <property type="entry name" value="Glyco_trans_20"/>
</dbReference>
<evidence type="ECO:0000256" key="1">
    <source>
        <dbReference type="ARBA" id="ARBA00008799"/>
    </source>
</evidence>
<gene>
    <name evidence="2" type="ORF">E2B99_04740</name>
</gene>
<dbReference type="GO" id="GO:0005992">
    <property type="term" value="P:trehalose biosynthetic process"/>
    <property type="evidence" value="ECO:0007669"/>
    <property type="project" value="InterPro"/>
</dbReference>
<sequence length="484" mass="55555">MSKLIVLSNRVSLPNPDKPAAGGLAVALQDALTETGGTWLGWNGDIVSDNNQAGQTAAKPQFGKIIDGKIEYLTCPLTQQQYDQYYCGFANNTLWPAMHERQDLIEYNQAEFETYQEVNALFAQQLKAIAQPDDVIWVHDYHFFSVARYCRELGLNNKIGFFLHIPFAPLSIWKCIPTAERLVQDLCHYDLVGLQTDYDQTLCMQACTTLLKAQKIQHSLVSYQQRITTIKCYPIGINPAQIQQVAKKHASDRQDVFDLKALKNQKTIIGVDRIDYSKGILERFDAFAEFLQQYPQYHRRITELQIACPCRMDILAYQRLFRQVNQTVEKINDTFAQHDWLPIDCTNEVVPHETLMGLYRLTDICWISSLRDGMNLVAKEYIAAQDPENPGVLILSKYAGAAEQMQQALIVDPTDTQDMVNALKIAVEMPLQERLERYQQLMQGLTTFDINDWRNQFLSDLRKNHQLENFKQPMRAVNTAYQLL</sequence>
<organism evidence="2 3">
    <name type="scientific">Alkanindiges illinoisensis</name>
    <dbReference type="NCBI Taxonomy" id="197183"/>
    <lineage>
        <taxon>Bacteria</taxon>
        <taxon>Pseudomonadati</taxon>
        <taxon>Pseudomonadota</taxon>
        <taxon>Gammaproteobacteria</taxon>
        <taxon>Moraxellales</taxon>
        <taxon>Moraxellaceae</taxon>
        <taxon>Alkanindiges</taxon>
    </lineage>
</organism>
<proteinExistence type="inferred from homology"/>
<dbReference type="Proteomes" id="UP000297834">
    <property type="component" value="Unassembled WGS sequence"/>
</dbReference>
<dbReference type="PANTHER" id="PTHR10788">
    <property type="entry name" value="TREHALOSE-6-PHOSPHATE SYNTHASE"/>
    <property type="match status" value="1"/>
</dbReference>
<dbReference type="CDD" id="cd03788">
    <property type="entry name" value="GT20_TPS"/>
    <property type="match status" value="1"/>
</dbReference>
<protein>
    <submittedName>
        <fullName evidence="2">Trehalose-6-phosphate synthase</fullName>
    </submittedName>
</protein>
<dbReference type="GO" id="GO:0003825">
    <property type="term" value="F:alpha,alpha-trehalose-phosphate synthase (UDP-forming) activity"/>
    <property type="evidence" value="ECO:0007669"/>
    <property type="project" value="TreeGrafter"/>
</dbReference>
<dbReference type="EMBL" id="SNTY01000014">
    <property type="protein sequence ID" value="TEU29368.1"/>
    <property type="molecule type" value="Genomic_DNA"/>
</dbReference>
<dbReference type="SUPFAM" id="SSF53756">
    <property type="entry name" value="UDP-Glycosyltransferase/glycogen phosphorylase"/>
    <property type="match status" value="1"/>
</dbReference>
<dbReference type="Pfam" id="PF00982">
    <property type="entry name" value="Glyco_transf_20"/>
    <property type="match status" value="1"/>
</dbReference>
<dbReference type="OrthoDB" id="9815690at2"/>
<accession>A0A4Y7XDT8</accession>
<dbReference type="PANTHER" id="PTHR10788:SF106">
    <property type="entry name" value="BCDNA.GH08860"/>
    <property type="match status" value="1"/>
</dbReference>
<name>A0A4Y7XDT8_9GAMM</name>
<comment type="caution">
    <text evidence="2">The sequence shown here is derived from an EMBL/GenBank/DDBJ whole genome shotgun (WGS) entry which is preliminary data.</text>
</comment>
<evidence type="ECO:0000313" key="2">
    <source>
        <dbReference type="EMBL" id="TEU29368.1"/>
    </source>
</evidence>
<dbReference type="AlphaFoldDB" id="A0A4Y7XDT8"/>
<dbReference type="STRING" id="1120977.GCA_000619845_02988"/>
<dbReference type="Gene3D" id="3.40.50.2000">
    <property type="entry name" value="Glycogen Phosphorylase B"/>
    <property type="match status" value="2"/>
</dbReference>
<comment type="similarity">
    <text evidence="1">Belongs to the glycosyltransferase 20 family.</text>
</comment>
<reference evidence="2 3" key="1">
    <citation type="submission" date="2019-03" db="EMBL/GenBank/DDBJ databases">
        <title>Alkanindiges illinoisensis: a potential pathogenic isolated from ascites of a gastric cancer patient with abdominal metastasis.</title>
        <authorList>
            <person name="Hu X."/>
            <person name="Yang B."/>
            <person name="Yan X."/>
            <person name="Lin L."/>
            <person name="Zhao H."/>
            <person name="Zhou F."/>
            <person name="Su B."/>
            <person name="Chen J."/>
            <person name="Rui Y."/>
            <person name="Wang Q."/>
            <person name="Zheng L."/>
        </authorList>
    </citation>
    <scope>NUCLEOTIDE SEQUENCE [LARGE SCALE GENOMIC DNA]</scope>
    <source>
        <strain evidence="2 3">NFYY 23406</strain>
    </source>
</reference>
<evidence type="ECO:0000313" key="3">
    <source>
        <dbReference type="Proteomes" id="UP000297834"/>
    </source>
</evidence>
<keyword evidence="3" id="KW-1185">Reference proteome</keyword>